<sequence length="144" mass="16470">MSPLLFAIDHNKIEIVQSFLSNEFIKKSEKIDANGRSMKALLGDEIEIFELTALYMSIEKQNINAIKLLLDRPDININEKSIHLLGNNKMEQKAALHLAVEIGNLEIIKLLLEKKEIDVNIEDSHGKKPIDYSENYEIKQLLSK</sequence>
<dbReference type="PROSITE" id="PS50088">
    <property type="entry name" value="ANK_REPEAT"/>
    <property type="match status" value="1"/>
</dbReference>
<dbReference type="PANTHER" id="PTHR24198:SF165">
    <property type="entry name" value="ANKYRIN REPEAT-CONTAINING PROTEIN-RELATED"/>
    <property type="match status" value="1"/>
</dbReference>
<dbReference type="Gene3D" id="1.25.40.20">
    <property type="entry name" value="Ankyrin repeat-containing domain"/>
    <property type="match status" value="1"/>
</dbReference>
<dbReference type="PANTHER" id="PTHR24198">
    <property type="entry name" value="ANKYRIN REPEAT AND PROTEIN KINASE DOMAIN-CONTAINING PROTEIN"/>
    <property type="match status" value="1"/>
</dbReference>
<evidence type="ECO:0000256" key="3">
    <source>
        <dbReference type="PROSITE-ProRule" id="PRU00023"/>
    </source>
</evidence>
<dbReference type="SMART" id="SM00248">
    <property type="entry name" value="ANK"/>
    <property type="match status" value="2"/>
</dbReference>
<keyword evidence="2 3" id="KW-0040">ANK repeat</keyword>
<evidence type="ECO:0008006" key="6">
    <source>
        <dbReference type="Google" id="ProtNLM"/>
    </source>
</evidence>
<dbReference type="SUPFAM" id="SSF48403">
    <property type="entry name" value="Ankyrin repeat"/>
    <property type="match status" value="1"/>
</dbReference>
<evidence type="ECO:0000313" key="5">
    <source>
        <dbReference type="Proteomes" id="UP001470230"/>
    </source>
</evidence>
<dbReference type="PROSITE" id="PS50297">
    <property type="entry name" value="ANK_REP_REGION"/>
    <property type="match status" value="1"/>
</dbReference>
<keyword evidence="5" id="KW-1185">Reference proteome</keyword>
<evidence type="ECO:0000256" key="1">
    <source>
        <dbReference type="ARBA" id="ARBA00022737"/>
    </source>
</evidence>
<proteinExistence type="predicted"/>
<evidence type="ECO:0000313" key="4">
    <source>
        <dbReference type="EMBL" id="KAK8888392.1"/>
    </source>
</evidence>
<dbReference type="InterPro" id="IPR036770">
    <property type="entry name" value="Ankyrin_rpt-contain_sf"/>
</dbReference>
<keyword evidence="1" id="KW-0677">Repeat</keyword>
<dbReference type="InterPro" id="IPR002110">
    <property type="entry name" value="Ankyrin_rpt"/>
</dbReference>
<dbReference type="EMBL" id="JAPFFF010000006">
    <property type="protein sequence ID" value="KAK8888392.1"/>
    <property type="molecule type" value="Genomic_DNA"/>
</dbReference>
<feature type="repeat" description="ANK" evidence="3">
    <location>
        <begin position="91"/>
        <end position="114"/>
    </location>
</feature>
<name>A0ABR2KD77_9EUKA</name>
<organism evidence="4 5">
    <name type="scientific">Tritrichomonas musculus</name>
    <dbReference type="NCBI Taxonomy" id="1915356"/>
    <lineage>
        <taxon>Eukaryota</taxon>
        <taxon>Metamonada</taxon>
        <taxon>Parabasalia</taxon>
        <taxon>Tritrichomonadida</taxon>
        <taxon>Tritrichomonadidae</taxon>
        <taxon>Tritrichomonas</taxon>
    </lineage>
</organism>
<dbReference type="Proteomes" id="UP001470230">
    <property type="component" value="Unassembled WGS sequence"/>
</dbReference>
<reference evidence="4 5" key="1">
    <citation type="submission" date="2024-04" db="EMBL/GenBank/DDBJ databases">
        <title>Tritrichomonas musculus Genome.</title>
        <authorList>
            <person name="Alves-Ferreira E."/>
            <person name="Grigg M."/>
            <person name="Lorenzi H."/>
            <person name="Galac M."/>
        </authorList>
    </citation>
    <scope>NUCLEOTIDE SEQUENCE [LARGE SCALE GENOMIC DNA]</scope>
    <source>
        <strain evidence="4 5">EAF2021</strain>
    </source>
</reference>
<comment type="caution">
    <text evidence="4">The sequence shown here is derived from an EMBL/GenBank/DDBJ whole genome shotgun (WGS) entry which is preliminary data.</text>
</comment>
<accession>A0ABR2KD77</accession>
<protein>
    <recommendedName>
        <fullName evidence="6">Ankyrin repeat protein</fullName>
    </recommendedName>
</protein>
<gene>
    <name evidence="4" type="ORF">M9Y10_039462</name>
</gene>
<dbReference type="Pfam" id="PF12796">
    <property type="entry name" value="Ank_2"/>
    <property type="match status" value="1"/>
</dbReference>
<evidence type="ECO:0000256" key="2">
    <source>
        <dbReference type="ARBA" id="ARBA00023043"/>
    </source>
</evidence>